<protein>
    <submittedName>
        <fullName evidence="1">Uncharacterized protein</fullName>
    </submittedName>
</protein>
<gene>
    <name evidence="1" type="ORF">BAL341_339</name>
</gene>
<organism evidence="1">
    <name type="scientific">Rheinheimera sp. BAL341</name>
    <dbReference type="NCBI Taxonomy" id="1708203"/>
    <lineage>
        <taxon>Bacteria</taxon>
        <taxon>Pseudomonadati</taxon>
        <taxon>Pseudomonadota</taxon>
        <taxon>Gammaproteobacteria</taxon>
        <taxon>Chromatiales</taxon>
        <taxon>Chromatiaceae</taxon>
        <taxon>Rheinheimera</taxon>
    </lineage>
</organism>
<sequence>MTANARYFLKGGAGAVSAVSKGQQEIKRRRRIFCLLSHLVGHAAVVGI</sequence>
<accession>A0A486XK29</accession>
<evidence type="ECO:0000313" key="1">
    <source>
        <dbReference type="EMBL" id="VHO01748.1"/>
    </source>
</evidence>
<proteinExistence type="predicted"/>
<dbReference type="EMBL" id="CAAJGR010000049">
    <property type="protein sequence ID" value="VHO01748.1"/>
    <property type="molecule type" value="Genomic_DNA"/>
</dbReference>
<reference evidence="1" key="1">
    <citation type="submission" date="2019-04" db="EMBL/GenBank/DDBJ databases">
        <authorList>
            <person name="Brambilla D."/>
        </authorList>
    </citation>
    <scope>NUCLEOTIDE SEQUENCE</scope>
    <source>
        <strain evidence="1">BAL1</strain>
    </source>
</reference>
<name>A0A486XK29_9GAMM</name>
<dbReference type="AlphaFoldDB" id="A0A486XK29"/>